<feature type="transmembrane region" description="Helical" evidence="5">
    <location>
        <begin position="70"/>
        <end position="89"/>
    </location>
</feature>
<feature type="transmembrane region" description="Helical" evidence="5">
    <location>
        <begin position="311"/>
        <end position="330"/>
    </location>
</feature>
<proteinExistence type="predicted"/>
<protein>
    <recommendedName>
        <fullName evidence="6">Integral membrane bound transporter domain-containing protein</fullName>
    </recommendedName>
</protein>
<feature type="transmembrane region" description="Helical" evidence="5">
    <location>
        <begin position="21"/>
        <end position="39"/>
    </location>
</feature>
<keyword evidence="4 5" id="KW-0472">Membrane</keyword>
<dbReference type="GO" id="GO:0016020">
    <property type="term" value="C:membrane"/>
    <property type="evidence" value="ECO:0007669"/>
    <property type="project" value="UniProtKB-SubCell"/>
</dbReference>
<reference evidence="7 8" key="1">
    <citation type="submission" date="2016-06" db="EMBL/GenBank/DDBJ databases">
        <authorList>
            <person name="Kjaerup R.B."/>
            <person name="Dalgaard T.S."/>
            <person name="Juul-Madsen H.R."/>
        </authorList>
    </citation>
    <scope>NUCLEOTIDE SEQUENCE [LARGE SCALE GENOMIC DNA]</scope>
    <source>
        <strain evidence="7 8">CECT 8886</strain>
    </source>
</reference>
<evidence type="ECO:0000313" key="7">
    <source>
        <dbReference type="EMBL" id="SBS35610.1"/>
    </source>
</evidence>
<evidence type="ECO:0000256" key="5">
    <source>
        <dbReference type="SAM" id="Phobius"/>
    </source>
</evidence>
<dbReference type="STRING" id="1792290.MSP8886_03425"/>
<evidence type="ECO:0000313" key="8">
    <source>
        <dbReference type="Proteomes" id="UP000092544"/>
    </source>
</evidence>
<feature type="transmembrane region" description="Helical" evidence="5">
    <location>
        <begin position="186"/>
        <end position="207"/>
    </location>
</feature>
<feature type="transmembrane region" description="Helical" evidence="5">
    <location>
        <begin position="244"/>
        <end position="269"/>
    </location>
</feature>
<organism evidence="7 8">
    <name type="scientific">Marinomonas spartinae</name>
    <dbReference type="NCBI Taxonomy" id="1792290"/>
    <lineage>
        <taxon>Bacteria</taxon>
        <taxon>Pseudomonadati</taxon>
        <taxon>Pseudomonadota</taxon>
        <taxon>Gammaproteobacteria</taxon>
        <taxon>Oceanospirillales</taxon>
        <taxon>Oceanospirillaceae</taxon>
        <taxon>Marinomonas</taxon>
    </lineage>
</organism>
<feature type="transmembrane region" description="Helical" evidence="5">
    <location>
        <begin position="45"/>
        <end position="63"/>
    </location>
</feature>
<dbReference type="Proteomes" id="UP000092544">
    <property type="component" value="Unassembled WGS sequence"/>
</dbReference>
<feature type="transmembrane region" description="Helical" evidence="5">
    <location>
        <begin position="95"/>
        <end position="115"/>
    </location>
</feature>
<dbReference type="InterPro" id="IPR049453">
    <property type="entry name" value="Memb_transporter_dom"/>
</dbReference>
<evidence type="ECO:0000256" key="2">
    <source>
        <dbReference type="ARBA" id="ARBA00022692"/>
    </source>
</evidence>
<dbReference type="OrthoDB" id="581879at2"/>
<dbReference type="RefSeq" id="WP_083201004.1">
    <property type="nucleotide sequence ID" value="NZ_FLOB01000010.1"/>
</dbReference>
<feature type="domain" description="Integral membrane bound transporter" evidence="6">
    <location>
        <begin position="201"/>
        <end position="325"/>
    </location>
</feature>
<keyword evidence="2 5" id="KW-0812">Transmembrane</keyword>
<dbReference type="AlphaFoldDB" id="A0A1A8TQZ8"/>
<gene>
    <name evidence="7" type="ORF">MSP8886_03425</name>
</gene>
<dbReference type="Pfam" id="PF13515">
    <property type="entry name" value="FUSC_2"/>
    <property type="match status" value="1"/>
</dbReference>
<feature type="transmembrane region" description="Helical" evidence="5">
    <location>
        <begin position="122"/>
        <end position="139"/>
    </location>
</feature>
<evidence type="ECO:0000256" key="3">
    <source>
        <dbReference type="ARBA" id="ARBA00022989"/>
    </source>
</evidence>
<sequence length="353" mass="38810">MKKRVLLHFKDLLRWNEGSRPWHLPLVAALCVGIPAFVGAASNDFATAILASMGAMVILYMPPTRTAHRMLTITLCSFGFMVCFTLGSIASFNPYAASMALACLVFLAVLITRYYRLPPPGSFFFVLISCVAITLPFDLHRLPTHIGMVALGGMLSCMLAFFYSLTIGANRLSVTQVEIDSRVNAIILEAALMALLIGGSYAFAVSLSLNNPYWVPISCAAILQGATFRMVWHRNIHRIAGTTIGMGVVWCVFIVEPNFWVLAVCVFVFQFITEFLIVKHYGFAVIFITPLTVIMAEVTNHNIPASLLVEYRLIDICIGSAIGCVGGAIFHRTSLLKKIEARMNERTSLSGTR</sequence>
<evidence type="ECO:0000256" key="4">
    <source>
        <dbReference type="ARBA" id="ARBA00023136"/>
    </source>
</evidence>
<name>A0A1A8TQZ8_9GAMM</name>
<evidence type="ECO:0000256" key="1">
    <source>
        <dbReference type="ARBA" id="ARBA00004141"/>
    </source>
</evidence>
<feature type="transmembrane region" description="Helical" evidence="5">
    <location>
        <begin position="281"/>
        <end position="299"/>
    </location>
</feature>
<keyword evidence="3 5" id="KW-1133">Transmembrane helix</keyword>
<comment type="subcellular location">
    <subcellularLocation>
        <location evidence="1">Membrane</location>
        <topology evidence="1">Multi-pass membrane protein</topology>
    </subcellularLocation>
</comment>
<feature type="transmembrane region" description="Helical" evidence="5">
    <location>
        <begin position="145"/>
        <end position="165"/>
    </location>
</feature>
<keyword evidence="8" id="KW-1185">Reference proteome</keyword>
<accession>A0A1A8TQZ8</accession>
<dbReference type="EMBL" id="FLOB01000010">
    <property type="protein sequence ID" value="SBS35610.1"/>
    <property type="molecule type" value="Genomic_DNA"/>
</dbReference>
<evidence type="ECO:0000259" key="6">
    <source>
        <dbReference type="Pfam" id="PF13515"/>
    </source>
</evidence>